<feature type="region of interest" description="Disordered" evidence="6">
    <location>
        <begin position="17"/>
        <end position="164"/>
    </location>
</feature>
<evidence type="ECO:0000256" key="3">
    <source>
        <dbReference type="ARBA" id="ARBA00022884"/>
    </source>
</evidence>
<evidence type="ECO:0000259" key="7">
    <source>
        <dbReference type="PROSITE" id="PS50102"/>
    </source>
</evidence>
<evidence type="ECO:0000256" key="5">
    <source>
        <dbReference type="PROSITE-ProRule" id="PRU00176"/>
    </source>
</evidence>
<dbReference type="InterPro" id="IPR012677">
    <property type="entry name" value="Nucleotide-bd_a/b_plait_sf"/>
</dbReference>
<dbReference type="InterPro" id="IPR035979">
    <property type="entry name" value="RBD_domain_sf"/>
</dbReference>
<evidence type="ECO:0000256" key="4">
    <source>
        <dbReference type="ARBA" id="ARBA00023242"/>
    </source>
</evidence>
<dbReference type="CDD" id="cd12394">
    <property type="entry name" value="RRM1_RBM34"/>
    <property type="match status" value="1"/>
</dbReference>
<accession>A0A914WMC5</accession>
<dbReference type="SMART" id="SM00360">
    <property type="entry name" value="RRM"/>
    <property type="match status" value="2"/>
</dbReference>
<dbReference type="Pfam" id="PF00076">
    <property type="entry name" value="RRM_1"/>
    <property type="match status" value="2"/>
</dbReference>
<feature type="compositionally biased region" description="Basic and acidic residues" evidence="6">
    <location>
        <begin position="29"/>
        <end position="39"/>
    </location>
</feature>
<evidence type="ECO:0000256" key="1">
    <source>
        <dbReference type="ARBA" id="ARBA00004604"/>
    </source>
</evidence>
<dbReference type="GO" id="GO:0005730">
    <property type="term" value="C:nucleolus"/>
    <property type="evidence" value="ECO:0007669"/>
    <property type="project" value="UniProtKB-SubCell"/>
</dbReference>
<dbReference type="GO" id="GO:0000463">
    <property type="term" value="P:maturation of LSU-rRNA from tricistronic rRNA transcript (SSU-rRNA, 5.8S rRNA, LSU-rRNA)"/>
    <property type="evidence" value="ECO:0007669"/>
    <property type="project" value="TreeGrafter"/>
</dbReference>
<feature type="compositionally biased region" description="Low complexity" evidence="6">
    <location>
        <begin position="119"/>
        <end position="135"/>
    </location>
</feature>
<comment type="subcellular location">
    <subcellularLocation>
        <location evidence="1">Nucleus</location>
        <location evidence="1">Nucleolus</location>
    </subcellularLocation>
</comment>
<dbReference type="PANTHER" id="PTHR23236:SF25">
    <property type="entry name" value="RNA-BINDING PROTEIN 34"/>
    <property type="match status" value="1"/>
</dbReference>
<feature type="domain" description="RRM" evidence="7">
    <location>
        <begin position="269"/>
        <end position="346"/>
    </location>
</feature>
<dbReference type="Proteomes" id="UP000887566">
    <property type="component" value="Unplaced"/>
</dbReference>
<keyword evidence="4" id="KW-0539">Nucleus</keyword>
<evidence type="ECO:0000256" key="6">
    <source>
        <dbReference type="SAM" id="MobiDB-lite"/>
    </source>
</evidence>
<reference evidence="9" key="1">
    <citation type="submission" date="2022-11" db="UniProtKB">
        <authorList>
            <consortium name="WormBaseParasite"/>
        </authorList>
    </citation>
    <scope>IDENTIFICATION</scope>
</reference>
<dbReference type="InterPro" id="IPR000504">
    <property type="entry name" value="RRM_dom"/>
</dbReference>
<dbReference type="Gene3D" id="3.30.70.330">
    <property type="match status" value="2"/>
</dbReference>
<keyword evidence="8" id="KW-1185">Reference proteome</keyword>
<dbReference type="CDD" id="cd12395">
    <property type="entry name" value="RRM2_RBM34"/>
    <property type="match status" value="1"/>
</dbReference>
<dbReference type="InterPro" id="IPR034221">
    <property type="entry name" value="RBM34_RRM2"/>
</dbReference>
<proteinExistence type="inferred from homology"/>
<evidence type="ECO:0000313" key="9">
    <source>
        <dbReference type="WBParaSite" id="PSAMB.scaffold4284size15104.g23922.t1"/>
    </source>
</evidence>
<dbReference type="PANTHER" id="PTHR23236">
    <property type="entry name" value="EUKARYOTIC TRANSLATION INITIATION FACTOR 4B/4H"/>
    <property type="match status" value="1"/>
</dbReference>
<sequence length="349" mass="39205">MAETYVSGALSAFFTNAEKKKYGSGTKEQSLDDSKSIPKEKKKKKVLKRKADVAVNEEESAHEKKAKASSLFNKYPDRAKPEPEPLWTPQPKLQKSTSSEEKTEPIKKKKKKIKEGDAETTISTTEEASPTTSTTERTRPLRANKQNQEKNERNKKKVKMTDEEKQRSVFVGNVPLDGTRKELTKLFTEFGKVESVRFRSAISNNVKLPKKAIVISKKFGDAKMCFNAYVKFADKESAEKALAFNGRKIRDHQLRVDTCASKKNYDAKTTVFVGNMLFKATEDQLIEHFSVCGEVDFVRIVRDSHSGAGKGFGFVGFKDSASTLLALNMNDQPFEGRPLRVTSIAKKNK</sequence>
<dbReference type="GO" id="GO:0019843">
    <property type="term" value="F:rRNA binding"/>
    <property type="evidence" value="ECO:0007669"/>
    <property type="project" value="TreeGrafter"/>
</dbReference>
<feature type="domain" description="RRM" evidence="7">
    <location>
        <begin position="167"/>
        <end position="261"/>
    </location>
</feature>
<keyword evidence="3 5" id="KW-0694">RNA-binding</keyword>
<protein>
    <submittedName>
        <fullName evidence="9">RRM domain-containing protein</fullName>
    </submittedName>
</protein>
<dbReference type="AlphaFoldDB" id="A0A914WMC5"/>
<dbReference type="PROSITE" id="PS50102">
    <property type="entry name" value="RRM"/>
    <property type="match status" value="2"/>
</dbReference>
<evidence type="ECO:0000313" key="8">
    <source>
        <dbReference type="Proteomes" id="UP000887566"/>
    </source>
</evidence>
<dbReference type="WBParaSite" id="PSAMB.scaffold4284size15104.g23922.t1">
    <property type="protein sequence ID" value="PSAMB.scaffold4284size15104.g23922.t1"/>
    <property type="gene ID" value="PSAMB.scaffold4284size15104.g23922"/>
</dbReference>
<evidence type="ECO:0000256" key="2">
    <source>
        <dbReference type="ARBA" id="ARBA00007077"/>
    </source>
</evidence>
<dbReference type="SUPFAM" id="SSF54928">
    <property type="entry name" value="RNA-binding domain, RBD"/>
    <property type="match status" value="2"/>
</dbReference>
<comment type="similarity">
    <text evidence="2">Belongs to the RRM RBM34 family.</text>
</comment>
<name>A0A914WMC5_9BILA</name>
<organism evidence="8 9">
    <name type="scientific">Plectus sambesii</name>
    <dbReference type="NCBI Taxonomy" id="2011161"/>
    <lineage>
        <taxon>Eukaryota</taxon>
        <taxon>Metazoa</taxon>
        <taxon>Ecdysozoa</taxon>
        <taxon>Nematoda</taxon>
        <taxon>Chromadorea</taxon>
        <taxon>Plectida</taxon>
        <taxon>Plectina</taxon>
        <taxon>Plectoidea</taxon>
        <taxon>Plectidae</taxon>
        <taxon>Plectus</taxon>
    </lineage>
</organism>